<evidence type="ECO:0000313" key="15">
    <source>
        <dbReference type="Ensembl" id="ENSATEP00000002079.2"/>
    </source>
</evidence>
<dbReference type="Gene3D" id="1.20.1070.10">
    <property type="entry name" value="Rhodopsin 7-helix transmembrane proteins"/>
    <property type="match status" value="1"/>
</dbReference>
<reference evidence="15" key="1">
    <citation type="submission" date="2021-04" db="EMBL/GenBank/DDBJ databases">
        <authorList>
            <consortium name="Wellcome Sanger Institute Data Sharing"/>
        </authorList>
    </citation>
    <scope>NUCLEOTIDE SEQUENCE [LARGE SCALE GENOMIC DNA]</scope>
</reference>
<reference evidence="15" key="3">
    <citation type="submission" date="2025-09" db="UniProtKB">
        <authorList>
            <consortium name="Ensembl"/>
        </authorList>
    </citation>
    <scope>IDENTIFICATION</scope>
</reference>
<feature type="transmembrane region" description="Helical" evidence="13">
    <location>
        <begin position="30"/>
        <end position="58"/>
    </location>
</feature>
<dbReference type="InterPro" id="IPR000276">
    <property type="entry name" value="GPCR_Rhodpsn"/>
</dbReference>
<protein>
    <recommendedName>
        <fullName evidence="11">GPCR-2037</fullName>
    </recommendedName>
</protein>
<evidence type="ECO:0000256" key="2">
    <source>
        <dbReference type="ARBA" id="ARBA00022475"/>
    </source>
</evidence>
<keyword evidence="8" id="KW-0675">Receptor</keyword>
<dbReference type="Proteomes" id="UP000265040">
    <property type="component" value="Chromosome 10"/>
</dbReference>
<dbReference type="FunFam" id="1.20.1070.10:FF:000215">
    <property type="entry name" value="G protein-coupled receptor 151"/>
    <property type="match status" value="1"/>
</dbReference>
<evidence type="ECO:0000259" key="14">
    <source>
        <dbReference type="PROSITE" id="PS50262"/>
    </source>
</evidence>
<keyword evidence="9" id="KW-0325">Glycoprotein</keyword>
<evidence type="ECO:0000256" key="12">
    <source>
        <dbReference type="SAM" id="MobiDB-lite"/>
    </source>
</evidence>
<organism evidence="15 16">
    <name type="scientific">Anabas testudineus</name>
    <name type="common">Climbing perch</name>
    <name type="synonym">Anthias testudineus</name>
    <dbReference type="NCBI Taxonomy" id="64144"/>
    <lineage>
        <taxon>Eukaryota</taxon>
        <taxon>Metazoa</taxon>
        <taxon>Chordata</taxon>
        <taxon>Craniata</taxon>
        <taxon>Vertebrata</taxon>
        <taxon>Euteleostomi</taxon>
        <taxon>Actinopterygii</taxon>
        <taxon>Neopterygii</taxon>
        <taxon>Teleostei</taxon>
        <taxon>Neoteleostei</taxon>
        <taxon>Acanthomorphata</taxon>
        <taxon>Anabantaria</taxon>
        <taxon>Anabantiformes</taxon>
        <taxon>Anabantoidei</taxon>
        <taxon>Anabantidae</taxon>
        <taxon>Anabas</taxon>
    </lineage>
</organism>
<keyword evidence="7" id="KW-1015">Disulfide bond</keyword>
<dbReference type="Ensembl" id="ENSATET00000002103.2">
    <property type="protein sequence ID" value="ENSATEP00000002079.2"/>
    <property type="gene ID" value="ENSATEG00000001487.2"/>
</dbReference>
<reference evidence="15" key="2">
    <citation type="submission" date="2025-08" db="UniProtKB">
        <authorList>
            <consortium name="Ensembl"/>
        </authorList>
    </citation>
    <scope>IDENTIFICATION</scope>
</reference>
<dbReference type="InterPro" id="IPR017452">
    <property type="entry name" value="GPCR_Rhodpsn_7TM"/>
</dbReference>
<evidence type="ECO:0000256" key="10">
    <source>
        <dbReference type="ARBA" id="ARBA00023224"/>
    </source>
</evidence>
<evidence type="ECO:0000256" key="9">
    <source>
        <dbReference type="ARBA" id="ARBA00023180"/>
    </source>
</evidence>
<feature type="transmembrane region" description="Helical" evidence="13">
    <location>
        <begin position="202"/>
        <end position="221"/>
    </location>
</feature>
<evidence type="ECO:0000256" key="4">
    <source>
        <dbReference type="ARBA" id="ARBA00022989"/>
    </source>
</evidence>
<evidence type="ECO:0000256" key="1">
    <source>
        <dbReference type="ARBA" id="ARBA00004651"/>
    </source>
</evidence>
<dbReference type="AlphaFoldDB" id="A0A3Q1H3J7"/>
<dbReference type="PRINTS" id="PR00237">
    <property type="entry name" value="GPCRRHODOPSN"/>
</dbReference>
<dbReference type="PANTHER" id="PTHR45695:SF1">
    <property type="entry name" value="G-PROTEIN COUPLED RECEPTOR 151"/>
    <property type="match status" value="1"/>
</dbReference>
<evidence type="ECO:0000256" key="8">
    <source>
        <dbReference type="ARBA" id="ARBA00023170"/>
    </source>
</evidence>
<feature type="domain" description="G-protein coupled receptors family 1 profile" evidence="14">
    <location>
        <begin position="47"/>
        <end position="308"/>
    </location>
</feature>
<feature type="transmembrane region" description="Helical" evidence="13">
    <location>
        <begin position="70"/>
        <end position="90"/>
    </location>
</feature>
<name>A0A3Q1H3J7_ANATE</name>
<dbReference type="GO" id="GO:0005886">
    <property type="term" value="C:plasma membrane"/>
    <property type="evidence" value="ECO:0007669"/>
    <property type="project" value="UniProtKB-SubCell"/>
</dbReference>
<feature type="region of interest" description="Disordered" evidence="12">
    <location>
        <begin position="329"/>
        <end position="418"/>
    </location>
</feature>
<dbReference type="FunCoup" id="A0A3Q1H3J7">
    <property type="interactions" value="1074"/>
</dbReference>
<gene>
    <name evidence="15" type="primary">GPR151</name>
</gene>
<sequence>MLLFSLNYKAAASLDSSTKPSLMTSSSQTYVILCTLCTVFLIGCVACNITAMVILFSNAHKGKLSLINSLIFNLMFADGLVLAFTVPFRAAYYSKAGWNLGWVVCKTTDWFLQSCMAVKSFTVAVMAKACYRYVSNPTKQVSIHLVSILVVLSFIWLSACSVTIPHWLFAMLQRGIHGLVCVLIVPPEARDFMSVYVKAYPLGVYCAPLSFALMYFWKAYGQCQRRSSKTQNLRTQIRSRKLTLTLFSLTVAMAILWLPQWVVWVWERHVAEKETEGAQPLISSPPLFLTLSAQLLTFSLSLVNPLIVLSLSEEFREGYRGLWRRLTLRKQPPPKPKTGPHNPTILQSPCPRPETSGQPRGENRFQSSSSQGPTDRMSLKDGIVLPDVEQFWQERETASNTEENDPVPWEHQSQEGKK</sequence>
<evidence type="ECO:0000256" key="7">
    <source>
        <dbReference type="ARBA" id="ARBA00023157"/>
    </source>
</evidence>
<feature type="compositionally biased region" description="Polar residues" evidence="12">
    <location>
        <begin position="364"/>
        <end position="373"/>
    </location>
</feature>
<dbReference type="STRING" id="64144.ENSATEP00000002079"/>
<feature type="transmembrane region" description="Helical" evidence="13">
    <location>
        <begin position="143"/>
        <end position="164"/>
    </location>
</feature>
<dbReference type="GeneTree" id="ENSGT01030000234518"/>
<dbReference type="OrthoDB" id="8905260at2759"/>
<evidence type="ECO:0000256" key="13">
    <source>
        <dbReference type="SAM" id="Phobius"/>
    </source>
</evidence>
<feature type="transmembrane region" description="Helical" evidence="13">
    <location>
        <begin position="242"/>
        <end position="266"/>
    </location>
</feature>
<keyword evidence="3 13" id="KW-0812">Transmembrane</keyword>
<accession>A0A3Q1H3J7</accession>
<evidence type="ECO:0000313" key="16">
    <source>
        <dbReference type="Proteomes" id="UP000265040"/>
    </source>
</evidence>
<dbReference type="SUPFAM" id="SSF81321">
    <property type="entry name" value="Family A G protein-coupled receptor-like"/>
    <property type="match status" value="1"/>
</dbReference>
<dbReference type="Pfam" id="PF00001">
    <property type="entry name" value="7tm_1"/>
    <property type="match status" value="1"/>
</dbReference>
<dbReference type="InParanoid" id="A0A3Q1H3J7"/>
<keyword evidence="6 13" id="KW-0472">Membrane</keyword>
<evidence type="ECO:0000256" key="3">
    <source>
        <dbReference type="ARBA" id="ARBA00022692"/>
    </source>
</evidence>
<evidence type="ECO:0000256" key="6">
    <source>
        <dbReference type="ARBA" id="ARBA00023136"/>
    </source>
</evidence>
<keyword evidence="4 13" id="KW-1133">Transmembrane helix</keyword>
<keyword evidence="10" id="KW-0807">Transducer</keyword>
<comment type="subcellular location">
    <subcellularLocation>
        <location evidence="1">Cell membrane</location>
        <topology evidence="1">Multi-pass membrane protein</topology>
    </subcellularLocation>
</comment>
<feature type="transmembrane region" description="Helical" evidence="13">
    <location>
        <begin position="110"/>
        <end position="131"/>
    </location>
</feature>
<dbReference type="PANTHER" id="PTHR45695">
    <property type="entry name" value="LEUCOKININ RECEPTOR-RELATED"/>
    <property type="match status" value="1"/>
</dbReference>
<keyword evidence="2" id="KW-1003">Cell membrane</keyword>
<keyword evidence="5" id="KW-0297">G-protein coupled receptor</keyword>
<dbReference type="PROSITE" id="PS50262">
    <property type="entry name" value="G_PROTEIN_RECEP_F1_2"/>
    <property type="match status" value="1"/>
</dbReference>
<dbReference type="CDD" id="cd15002">
    <property type="entry name" value="7tmA_GPR151"/>
    <property type="match status" value="1"/>
</dbReference>
<feature type="transmembrane region" description="Helical" evidence="13">
    <location>
        <begin position="286"/>
        <end position="311"/>
    </location>
</feature>
<evidence type="ECO:0000256" key="11">
    <source>
        <dbReference type="ARBA" id="ARBA00076555"/>
    </source>
</evidence>
<dbReference type="GO" id="GO:0004930">
    <property type="term" value="F:G protein-coupled receptor activity"/>
    <property type="evidence" value="ECO:0007669"/>
    <property type="project" value="UniProtKB-KW"/>
</dbReference>
<proteinExistence type="predicted"/>
<keyword evidence="16" id="KW-1185">Reference proteome</keyword>
<evidence type="ECO:0000256" key="5">
    <source>
        <dbReference type="ARBA" id="ARBA00023040"/>
    </source>
</evidence>